<evidence type="ECO:0000256" key="2">
    <source>
        <dbReference type="PROSITE-ProRule" id="PRU00335"/>
    </source>
</evidence>
<reference evidence="4 5" key="1">
    <citation type="submission" date="2014-07" db="EMBL/GenBank/DDBJ databases">
        <title>Porphyromonadaceae bacterium OUH 308042 = ATCC BAA-2681 = DSM 28342 draft genome.</title>
        <authorList>
            <person name="Sydenham T.V."/>
            <person name="Hasman H."/>
            <person name="Justensen U.S."/>
        </authorList>
    </citation>
    <scope>NUCLEOTIDE SEQUENCE [LARGE SCALE GENOMIC DNA]</scope>
    <source>
        <strain evidence="4 5">OUH 308042</strain>
    </source>
</reference>
<gene>
    <name evidence="4" type="ORF">BA92_04945</name>
</gene>
<evidence type="ECO:0000313" key="5">
    <source>
        <dbReference type="Proteomes" id="UP000031980"/>
    </source>
</evidence>
<keyword evidence="5" id="KW-1185">Reference proteome</keyword>
<dbReference type="EMBL" id="JPIU01000037">
    <property type="protein sequence ID" value="KIO45804.1"/>
    <property type="molecule type" value="Genomic_DNA"/>
</dbReference>
<dbReference type="Proteomes" id="UP000031980">
    <property type="component" value="Unassembled WGS sequence"/>
</dbReference>
<sequence length="194" mass="23048">MRSRLKITQARIIDVAQKLFAELSFYRTTMKDIASAAKISRRTLYTYYKCKEDIFNQIVDQKIEMIHQKLIKATATALPADKRLKLYIKERFHLIAELMCNSEYIKKTFLYNNSRIEILRKNIDAKELELLEDIFKEGVQSEIFNVSDSKTFAAFLQPVLKSLEFGFIRRYEHEPIDRIINEYTRILFYGIIKK</sequence>
<protein>
    <recommendedName>
        <fullName evidence="3">HTH tetR-type domain-containing protein</fullName>
    </recommendedName>
</protein>
<feature type="DNA-binding region" description="H-T-H motif" evidence="2">
    <location>
        <begin position="29"/>
        <end position="48"/>
    </location>
</feature>
<dbReference type="SUPFAM" id="SSF46689">
    <property type="entry name" value="Homeodomain-like"/>
    <property type="match status" value="1"/>
</dbReference>
<comment type="caution">
    <text evidence="4">The sequence shown here is derived from an EMBL/GenBank/DDBJ whole genome shotgun (WGS) entry which is preliminary data.</text>
</comment>
<dbReference type="InterPro" id="IPR050624">
    <property type="entry name" value="HTH-type_Tx_Regulator"/>
</dbReference>
<evidence type="ECO:0000259" key="3">
    <source>
        <dbReference type="PROSITE" id="PS50977"/>
    </source>
</evidence>
<dbReference type="PANTHER" id="PTHR43479">
    <property type="entry name" value="ACREF/ENVCD OPERON REPRESSOR-RELATED"/>
    <property type="match status" value="1"/>
</dbReference>
<dbReference type="PRINTS" id="PR00455">
    <property type="entry name" value="HTHTETR"/>
</dbReference>
<evidence type="ECO:0000256" key="1">
    <source>
        <dbReference type="ARBA" id="ARBA00023125"/>
    </source>
</evidence>
<dbReference type="Pfam" id="PF00440">
    <property type="entry name" value="TetR_N"/>
    <property type="match status" value="1"/>
</dbReference>
<keyword evidence="1 2" id="KW-0238">DNA-binding</keyword>
<accession>A0A0C3RIJ6</accession>
<dbReference type="PANTHER" id="PTHR43479:SF11">
    <property type="entry name" value="ACREF_ENVCD OPERON REPRESSOR-RELATED"/>
    <property type="match status" value="1"/>
</dbReference>
<evidence type="ECO:0000313" key="4">
    <source>
        <dbReference type="EMBL" id="KIO45804.1"/>
    </source>
</evidence>
<dbReference type="PROSITE" id="PS50977">
    <property type="entry name" value="HTH_TETR_2"/>
    <property type="match status" value="1"/>
</dbReference>
<name>A0A0C3RIJ6_9PORP</name>
<dbReference type="Gene3D" id="1.10.10.60">
    <property type="entry name" value="Homeodomain-like"/>
    <property type="match status" value="1"/>
</dbReference>
<proteinExistence type="predicted"/>
<dbReference type="AlphaFoldDB" id="A0A0C3RIJ6"/>
<dbReference type="Gene3D" id="1.10.357.10">
    <property type="entry name" value="Tetracycline Repressor, domain 2"/>
    <property type="match status" value="1"/>
</dbReference>
<dbReference type="GO" id="GO:0003677">
    <property type="term" value="F:DNA binding"/>
    <property type="evidence" value="ECO:0007669"/>
    <property type="project" value="UniProtKB-UniRule"/>
</dbReference>
<organism evidence="4 5">
    <name type="scientific">Sanguibacteroides justesenii</name>
    <dbReference type="NCBI Taxonomy" id="1547597"/>
    <lineage>
        <taxon>Bacteria</taxon>
        <taxon>Pseudomonadati</taxon>
        <taxon>Bacteroidota</taxon>
        <taxon>Bacteroidia</taxon>
        <taxon>Bacteroidales</taxon>
        <taxon>Porphyromonadaceae</taxon>
        <taxon>Sanguibacteroides</taxon>
    </lineage>
</organism>
<dbReference type="InterPro" id="IPR001647">
    <property type="entry name" value="HTH_TetR"/>
</dbReference>
<dbReference type="InterPro" id="IPR009057">
    <property type="entry name" value="Homeodomain-like_sf"/>
</dbReference>
<feature type="domain" description="HTH tetR-type" evidence="3">
    <location>
        <begin position="6"/>
        <end position="66"/>
    </location>
</feature>